<dbReference type="PANTHER" id="PTHR32329">
    <property type="entry name" value="BIFUNCTIONAL PROTEIN [INCLUDES 2-HYDROXYACYL-COA DEHYDRATASE (N-TER) AND ITS ACTIVATOR DOMAIN (C_TERM)-RELATED"/>
    <property type="match status" value="1"/>
</dbReference>
<sequence length="252" mass="26269">MTEYAGLDIGSRSIKLVVRRGGAVASSRRLPTTFDPLGQLEKLFAHGVPERLAVTGYGRELARERYPQARALTEIKAHALGAGSLFPQAATLLDIGGQDTKAVALLPGGKVGRFEMNDRCAAGTGKFLEYTATVFGLSVADFGRLALTGNDAPLISSMCTVFAETEATTLMARGVSPANIALGLHRAVVARTMAMLGRVGLTAPLVFVGGVARNPCIVRLLADALGQEPLLPAEPDLTGALGAALWLETTAA</sequence>
<dbReference type="OrthoDB" id="9177882at2"/>
<dbReference type="GO" id="GO:0046872">
    <property type="term" value="F:metal ion binding"/>
    <property type="evidence" value="ECO:0007669"/>
    <property type="project" value="UniProtKB-KW"/>
</dbReference>
<dbReference type="InterPro" id="IPR008275">
    <property type="entry name" value="CoA_E_activase_dom"/>
</dbReference>
<dbReference type="RefSeq" id="WP_160959102.1">
    <property type="nucleotide sequence ID" value="NZ_WVUD01000005.1"/>
</dbReference>
<evidence type="ECO:0000313" key="6">
    <source>
        <dbReference type="EMBL" id="MYL82425.1"/>
    </source>
</evidence>
<feature type="domain" description="ATPase BadF/BadG/BcrA/BcrD type" evidence="5">
    <location>
        <begin position="6"/>
        <end position="246"/>
    </location>
</feature>
<keyword evidence="7" id="KW-1185">Reference proteome</keyword>
<dbReference type="PANTHER" id="PTHR32329:SF8">
    <property type="entry name" value="ACTIVATOR OF (R)-2-HYDROXYGLUTARYL-COA DEHYDRATASE"/>
    <property type="match status" value="1"/>
</dbReference>
<dbReference type="InterPro" id="IPR051805">
    <property type="entry name" value="Dehydratase_Activator_Redct"/>
</dbReference>
<reference evidence="6 7" key="1">
    <citation type="submission" date="2020-01" db="EMBL/GenBank/DDBJ databases">
        <title>Genome sequence of Desulfovibrio aerotolerans DSM 16695(T).</title>
        <authorList>
            <person name="Karnachuk O."/>
            <person name="Avakyan M."/>
            <person name="Mardanov A."/>
            <person name="Kadnikov V."/>
            <person name="Ravin N."/>
        </authorList>
    </citation>
    <scope>NUCLEOTIDE SEQUENCE [LARGE SCALE GENOMIC DNA]</scope>
    <source>
        <strain evidence="6 7">DSM 16695</strain>
    </source>
</reference>
<evidence type="ECO:0000256" key="4">
    <source>
        <dbReference type="ARBA" id="ARBA00023014"/>
    </source>
</evidence>
<proteinExistence type="predicted"/>
<dbReference type="InterPro" id="IPR043129">
    <property type="entry name" value="ATPase_NBD"/>
</dbReference>
<accession>A0A7C9IJS2</accession>
<comment type="caution">
    <text evidence="6">The sequence shown here is derived from an EMBL/GenBank/DDBJ whole genome shotgun (WGS) entry which is preliminary data.</text>
</comment>
<protein>
    <submittedName>
        <fullName evidence="6">3-hydroxyacyl-ACP dehydratase</fullName>
    </submittedName>
</protein>
<dbReference type="EMBL" id="WVUD01000005">
    <property type="protein sequence ID" value="MYL82425.1"/>
    <property type="molecule type" value="Genomic_DNA"/>
</dbReference>
<dbReference type="Pfam" id="PF01869">
    <property type="entry name" value="BcrAD_BadFG"/>
    <property type="match status" value="1"/>
</dbReference>
<comment type="cofactor">
    <cofactor evidence="1">
        <name>[4Fe-4S] cluster</name>
        <dbReference type="ChEBI" id="CHEBI:49883"/>
    </cofactor>
</comment>
<dbReference type="AlphaFoldDB" id="A0A7C9IJS2"/>
<organism evidence="6 7">
    <name type="scientific">Solidesulfovibrio aerotolerans</name>
    <dbReference type="NCBI Taxonomy" id="295255"/>
    <lineage>
        <taxon>Bacteria</taxon>
        <taxon>Pseudomonadati</taxon>
        <taxon>Thermodesulfobacteriota</taxon>
        <taxon>Desulfovibrionia</taxon>
        <taxon>Desulfovibrionales</taxon>
        <taxon>Desulfovibrionaceae</taxon>
        <taxon>Solidesulfovibrio</taxon>
    </lineage>
</organism>
<evidence type="ECO:0000313" key="7">
    <source>
        <dbReference type="Proteomes" id="UP000482487"/>
    </source>
</evidence>
<evidence type="ECO:0000256" key="2">
    <source>
        <dbReference type="ARBA" id="ARBA00022723"/>
    </source>
</evidence>
<dbReference type="CDD" id="cd24036">
    <property type="entry name" value="ASKHA_NBD_BcrAD_BadFG_HgdC_HadI"/>
    <property type="match status" value="1"/>
</dbReference>
<keyword evidence="4" id="KW-0411">Iron-sulfur</keyword>
<keyword evidence="3" id="KW-0408">Iron</keyword>
<evidence type="ECO:0000259" key="5">
    <source>
        <dbReference type="Pfam" id="PF01869"/>
    </source>
</evidence>
<dbReference type="GO" id="GO:0051536">
    <property type="term" value="F:iron-sulfur cluster binding"/>
    <property type="evidence" value="ECO:0007669"/>
    <property type="project" value="UniProtKB-KW"/>
</dbReference>
<dbReference type="Proteomes" id="UP000482487">
    <property type="component" value="Unassembled WGS sequence"/>
</dbReference>
<evidence type="ECO:0000256" key="3">
    <source>
        <dbReference type="ARBA" id="ARBA00023004"/>
    </source>
</evidence>
<dbReference type="NCBIfam" id="TIGR00241">
    <property type="entry name" value="CoA_E_activ"/>
    <property type="match status" value="1"/>
</dbReference>
<evidence type="ECO:0000256" key="1">
    <source>
        <dbReference type="ARBA" id="ARBA00001966"/>
    </source>
</evidence>
<dbReference type="InterPro" id="IPR002731">
    <property type="entry name" value="ATPase_BadF"/>
</dbReference>
<keyword evidence="2" id="KW-0479">Metal-binding</keyword>
<dbReference type="Gene3D" id="3.30.420.40">
    <property type="match status" value="2"/>
</dbReference>
<gene>
    <name evidence="6" type="ORF">GTA51_04635</name>
</gene>
<name>A0A7C9IJS2_9BACT</name>
<dbReference type="SUPFAM" id="SSF53067">
    <property type="entry name" value="Actin-like ATPase domain"/>
    <property type="match status" value="1"/>
</dbReference>